<dbReference type="PANTHER" id="PTHR11692">
    <property type="entry name" value="BIFUNCTIONAL PURINE BIOSYNTHESIS PROTEIN PURH"/>
    <property type="match status" value="1"/>
</dbReference>
<dbReference type="SMART" id="SM00851">
    <property type="entry name" value="MGS"/>
    <property type="match status" value="1"/>
</dbReference>
<sequence length="105" mass="11456">MCLIKKGIVEFARGLSARGVKLLSTGGTAKLLAEAGLLVTEVSDYTGFPEMMDGRVKTLHPKVHGGILGRRGTDDEVMNQHGIERIDMVVVNLYPFAQNRCQSKL</sequence>
<dbReference type="EMBL" id="UGPN01000002">
    <property type="protein sequence ID" value="STY60803.1"/>
    <property type="molecule type" value="Genomic_DNA"/>
</dbReference>
<dbReference type="GO" id="GO:0006189">
    <property type="term" value="P:'de novo' IMP biosynthetic process"/>
    <property type="evidence" value="ECO:0007669"/>
    <property type="project" value="TreeGrafter"/>
</dbReference>
<proteinExistence type="predicted"/>
<feature type="domain" description="MGS-like" evidence="1">
    <location>
        <begin position="1"/>
        <end position="105"/>
    </location>
</feature>
<dbReference type="Proteomes" id="UP000254802">
    <property type="component" value="Unassembled WGS sequence"/>
</dbReference>
<dbReference type="PANTHER" id="PTHR11692:SF0">
    <property type="entry name" value="BIFUNCTIONAL PURINE BIOSYNTHESIS PROTEIN ATIC"/>
    <property type="match status" value="1"/>
</dbReference>
<organism evidence="2 3">
    <name type="scientific">Mannheimia haemolytica</name>
    <name type="common">Pasteurella haemolytica</name>
    <dbReference type="NCBI Taxonomy" id="75985"/>
    <lineage>
        <taxon>Bacteria</taxon>
        <taxon>Pseudomonadati</taxon>
        <taxon>Pseudomonadota</taxon>
        <taxon>Gammaproteobacteria</taxon>
        <taxon>Pasteurellales</taxon>
        <taxon>Pasteurellaceae</taxon>
        <taxon>Mannheimia</taxon>
    </lineage>
</organism>
<evidence type="ECO:0000313" key="2">
    <source>
        <dbReference type="EMBL" id="STY60803.1"/>
    </source>
</evidence>
<evidence type="ECO:0000313" key="3">
    <source>
        <dbReference type="Proteomes" id="UP000254802"/>
    </source>
</evidence>
<dbReference type="InterPro" id="IPR036914">
    <property type="entry name" value="MGS-like_dom_sf"/>
</dbReference>
<dbReference type="GO" id="GO:0004643">
    <property type="term" value="F:phosphoribosylaminoimidazolecarboxamide formyltransferase activity"/>
    <property type="evidence" value="ECO:0007669"/>
    <property type="project" value="InterPro"/>
</dbReference>
<dbReference type="Pfam" id="PF02142">
    <property type="entry name" value="MGS"/>
    <property type="match status" value="1"/>
</dbReference>
<accession>A0A378MX69</accession>
<dbReference type="InterPro" id="IPR011607">
    <property type="entry name" value="MGS-like_dom"/>
</dbReference>
<gene>
    <name evidence="2" type="primary">purH_6</name>
    <name evidence="2" type="ORF">NCTC10638_02009</name>
</gene>
<dbReference type="CDD" id="cd01421">
    <property type="entry name" value="IMPCH"/>
    <property type="match status" value="1"/>
</dbReference>
<dbReference type="GO" id="GO:0003937">
    <property type="term" value="F:IMP cyclohydrolase activity"/>
    <property type="evidence" value="ECO:0007669"/>
    <property type="project" value="InterPro"/>
</dbReference>
<dbReference type="AlphaFoldDB" id="A0A378MX69"/>
<evidence type="ECO:0000259" key="1">
    <source>
        <dbReference type="PROSITE" id="PS51855"/>
    </source>
</evidence>
<dbReference type="SUPFAM" id="SSF52335">
    <property type="entry name" value="Methylglyoxal synthase-like"/>
    <property type="match status" value="1"/>
</dbReference>
<name>A0A378MX69_MANHA</name>
<dbReference type="PROSITE" id="PS51855">
    <property type="entry name" value="MGS"/>
    <property type="match status" value="1"/>
</dbReference>
<dbReference type="InterPro" id="IPR002695">
    <property type="entry name" value="PurH-like"/>
</dbReference>
<protein>
    <submittedName>
        <fullName evidence="2">Bifunctional purine biosynthesis protein PurH</fullName>
    </submittedName>
</protein>
<reference evidence="2 3" key="1">
    <citation type="submission" date="2018-06" db="EMBL/GenBank/DDBJ databases">
        <authorList>
            <consortium name="Pathogen Informatics"/>
            <person name="Doyle S."/>
        </authorList>
    </citation>
    <scope>NUCLEOTIDE SEQUENCE [LARGE SCALE GENOMIC DNA]</scope>
    <source>
        <strain evidence="2 3">NCTC10638</strain>
    </source>
</reference>
<dbReference type="Gene3D" id="3.40.50.1380">
    <property type="entry name" value="Methylglyoxal synthase-like domain"/>
    <property type="match status" value="1"/>
</dbReference>
<dbReference type="GO" id="GO:0005829">
    <property type="term" value="C:cytosol"/>
    <property type="evidence" value="ECO:0007669"/>
    <property type="project" value="TreeGrafter"/>
</dbReference>